<proteinExistence type="predicted"/>
<evidence type="ECO:0000313" key="3">
    <source>
        <dbReference type="Proteomes" id="UP001153076"/>
    </source>
</evidence>
<dbReference type="EMBL" id="JAKOGI010001672">
    <property type="protein sequence ID" value="KAJ8424466.1"/>
    <property type="molecule type" value="Genomic_DNA"/>
</dbReference>
<evidence type="ECO:0000313" key="2">
    <source>
        <dbReference type="EMBL" id="KAJ8424466.1"/>
    </source>
</evidence>
<keyword evidence="3" id="KW-1185">Reference proteome</keyword>
<dbReference type="AlphaFoldDB" id="A0A9Q1GPG0"/>
<organism evidence="2 3">
    <name type="scientific">Carnegiea gigantea</name>
    <dbReference type="NCBI Taxonomy" id="171969"/>
    <lineage>
        <taxon>Eukaryota</taxon>
        <taxon>Viridiplantae</taxon>
        <taxon>Streptophyta</taxon>
        <taxon>Embryophyta</taxon>
        <taxon>Tracheophyta</taxon>
        <taxon>Spermatophyta</taxon>
        <taxon>Magnoliopsida</taxon>
        <taxon>eudicotyledons</taxon>
        <taxon>Gunneridae</taxon>
        <taxon>Pentapetalae</taxon>
        <taxon>Caryophyllales</taxon>
        <taxon>Cactineae</taxon>
        <taxon>Cactaceae</taxon>
        <taxon>Cactoideae</taxon>
        <taxon>Echinocereeae</taxon>
        <taxon>Carnegiea</taxon>
    </lineage>
</organism>
<name>A0A9Q1GPG0_9CARY</name>
<feature type="region of interest" description="Disordered" evidence="1">
    <location>
        <begin position="83"/>
        <end position="107"/>
    </location>
</feature>
<evidence type="ECO:0000256" key="1">
    <source>
        <dbReference type="SAM" id="MobiDB-lite"/>
    </source>
</evidence>
<dbReference type="Proteomes" id="UP001153076">
    <property type="component" value="Unassembled WGS sequence"/>
</dbReference>
<gene>
    <name evidence="2" type="ORF">Cgig2_027378</name>
</gene>
<accession>A0A9Q1GPG0</accession>
<feature type="region of interest" description="Disordered" evidence="1">
    <location>
        <begin position="134"/>
        <end position="156"/>
    </location>
</feature>
<protein>
    <submittedName>
        <fullName evidence="2">Uncharacterized protein</fullName>
    </submittedName>
</protein>
<reference evidence="2" key="1">
    <citation type="submission" date="2022-04" db="EMBL/GenBank/DDBJ databases">
        <title>Carnegiea gigantea Genome sequencing and assembly v2.</title>
        <authorList>
            <person name="Copetti D."/>
            <person name="Sanderson M.J."/>
            <person name="Burquez A."/>
            <person name="Wojciechowski M.F."/>
        </authorList>
    </citation>
    <scope>NUCLEOTIDE SEQUENCE</scope>
    <source>
        <strain evidence="2">SGP5-SGP5p</strain>
        <tissue evidence="2">Aerial part</tissue>
    </source>
</reference>
<comment type="caution">
    <text evidence="2">The sequence shown here is derived from an EMBL/GenBank/DDBJ whole genome shotgun (WGS) entry which is preliminary data.</text>
</comment>
<sequence>MSDQDVKFSENDLFWSIIIMFQSKITLEEYLKSVQHEEAAGTNVSLDDIDMIPNLEEEDGETVEENIFKSKVSTNMNSSLITIPDNFKDDKEGDDYEQNQRSNRLLASEEVTHSLAPTPRLGKKNDACIKDSGQLENSTALRDEGGVAPASRSFML</sequence>